<gene>
    <name evidence="1" type="ORF">EHQ64_12065</name>
</gene>
<evidence type="ECO:0000313" key="2">
    <source>
        <dbReference type="Proteomes" id="UP000297762"/>
    </source>
</evidence>
<organism evidence="1 2">
    <name type="scientific">Leptospira sarikeiensis</name>
    <dbReference type="NCBI Taxonomy" id="2484943"/>
    <lineage>
        <taxon>Bacteria</taxon>
        <taxon>Pseudomonadati</taxon>
        <taxon>Spirochaetota</taxon>
        <taxon>Spirochaetia</taxon>
        <taxon>Leptospirales</taxon>
        <taxon>Leptospiraceae</taxon>
        <taxon>Leptospira</taxon>
    </lineage>
</organism>
<dbReference type="InterPro" id="IPR021440">
    <property type="entry name" value="DUF3089"/>
</dbReference>
<dbReference type="OrthoDB" id="9794645at2"/>
<evidence type="ECO:0000313" key="1">
    <source>
        <dbReference type="EMBL" id="TGL60560.1"/>
    </source>
</evidence>
<dbReference type="Proteomes" id="UP000297762">
    <property type="component" value="Unassembled WGS sequence"/>
</dbReference>
<dbReference type="EMBL" id="RQGF01000028">
    <property type="protein sequence ID" value="TGL60560.1"/>
    <property type="molecule type" value="Genomic_DNA"/>
</dbReference>
<proteinExistence type="predicted"/>
<comment type="caution">
    <text evidence="1">The sequence shown here is derived from an EMBL/GenBank/DDBJ whole genome shotgun (WGS) entry which is preliminary data.</text>
</comment>
<protein>
    <submittedName>
        <fullName evidence="1">DUF3089 domain-containing protein</fullName>
    </submittedName>
</protein>
<name>A0A4R9K3D0_9LEPT</name>
<sequence length="349" mass="39641">MRLFLYSSALLCGLLFSNCTAVFLYLIKPSGQFSEETLPPNPDYSKQEFWAALPDLKDDPDQVPASGEFKDEQNIAKADVFFVHPTTFIKADGWNAKAGSSLIVYGLSPLKMQASVFNGSAKIYAPRYRQAALYSFIDDSGNGEKAFEIARKDVLAAFDYYLKHYNQGRPFFIAGHSQGSMMLVSVLREYLDKKKNPNFVAAYLPGWAIQTSDFDNLKVCRNSKDLGCYISWNSKKWGSELTDFALPPERYVGGVCVNPVNWTPNSPEVQKGSHKGGMGIEFAKVDRNYVKTKCQGEMLWVDLPSDPNYESRRGNKKNYHISDYGLFYLDIRENIKERLEEYWSKKGKR</sequence>
<dbReference type="SUPFAM" id="SSF53474">
    <property type="entry name" value="alpha/beta-Hydrolases"/>
    <property type="match status" value="1"/>
</dbReference>
<dbReference type="RefSeq" id="WP_135649732.1">
    <property type="nucleotide sequence ID" value="NZ_RQGF01000028.1"/>
</dbReference>
<keyword evidence="2" id="KW-1185">Reference proteome</keyword>
<reference evidence="1" key="1">
    <citation type="journal article" date="2019" name="PLoS Negl. Trop. Dis.">
        <title>Revisiting the worldwide diversity of Leptospira species in the environment.</title>
        <authorList>
            <person name="Vincent A.T."/>
            <person name="Schiettekatte O."/>
            <person name="Bourhy P."/>
            <person name="Veyrier F.J."/>
            <person name="Picardeau M."/>
        </authorList>
    </citation>
    <scope>NUCLEOTIDE SEQUENCE [LARGE SCALE GENOMIC DNA]</scope>
    <source>
        <strain evidence="1">201702455</strain>
    </source>
</reference>
<dbReference type="AlphaFoldDB" id="A0A4R9K3D0"/>
<dbReference type="InterPro" id="IPR029058">
    <property type="entry name" value="AB_hydrolase_fold"/>
</dbReference>
<dbReference type="Pfam" id="PF11288">
    <property type="entry name" value="DUF3089"/>
    <property type="match status" value="1"/>
</dbReference>
<accession>A0A4R9K3D0</accession>